<keyword evidence="1" id="KW-0812">Transmembrane</keyword>
<evidence type="ECO:0000313" key="3">
    <source>
        <dbReference type="EMBL" id="SBQ19788.1"/>
    </source>
</evidence>
<feature type="transmembrane region" description="Helical" evidence="1">
    <location>
        <begin position="131"/>
        <end position="152"/>
    </location>
</feature>
<dbReference type="Proteomes" id="UP000182484">
    <property type="component" value="Unassembled WGS sequence"/>
</dbReference>
<keyword evidence="1" id="KW-0472">Membrane</keyword>
<gene>
    <name evidence="4" type="ORF">ESCNG_10172</name>
    <name evidence="3" type="ORF">WHOF_00731C</name>
    <name evidence="2" type="ORF">WHOF_00894</name>
</gene>
<evidence type="ECO:0000313" key="5">
    <source>
        <dbReference type="Proteomes" id="UP000182484"/>
    </source>
</evidence>
<sequence length="168" mass="17745">MRYELLIAAAFILLVSGFFLPGANLPGTHGPLIPMIPIVVSAGGHPLAFGISIAVLGLLMALFRGGSIMAKLTSNGVCGGLLLYLGFIGTTGQVKKLFSWAGGFNMPYIAFTVIIVTIVMYALLEHWKKRWLAVPLGCLIAGVAAFALGAPFEFHTAPGLPPMSPAYW</sequence>
<evidence type="ECO:0000256" key="1">
    <source>
        <dbReference type="SAM" id="Phobius"/>
    </source>
</evidence>
<dbReference type="InterPro" id="IPR021794">
    <property type="entry name" value="DUF3360"/>
</dbReference>
<dbReference type="Pfam" id="PF11840">
    <property type="entry name" value="DUF3360"/>
    <property type="match status" value="1"/>
</dbReference>
<feature type="transmembrane region" description="Helical" evidence="1">
    <location>
        <begin position="35"/>
        <end position="63"/>
    </location>
</feature>
<dbReference type="EMBL" id="FMTB01000001">
    <property type="protein sequence ID" value="SCW07695.1"/>
    <property type="molecule type" value="Genomic_DNA"/>
</dbReference>
<evidence type="ECO:0000313" key="4">
    <source>
        <dbReference type="EMBL" id="SCW07695.1"/>
    </source>
</evidence>
<organism evidence="4 5">
    <name type="scientific">Neisseria gonorrhoeae</name>
    <dbReference type="NCBI Taxonomy" id="485"/>
    <lineage>
        <taxon>Bacteria</taxon>
        <taxon>Pseudomonadati</taxon>
        <taxon>Pseudomonadota</taxon>
        <taxon>Betaproteobacteria</taxon>
        <taxon>Neisseriales</taxon>
        <taxon>Neisseriaceae</taxon>
        <taxon>Neisseria</taxon>
    </lineage>
</organism>
<protein>
    <submittedName>
        <fullName evidence="4">Integral membrane protein</fullName>
    </submittedName>
</protein>
<reference evidence="3" key="1">
    <citation type="submission" date="2016-06" db="EMBL/GenBank/DDBJ databases">
        <authorList>
            <consortium name="Pathogen Informatics"/>
        </authorList>
    </citation>
    <scope>NUCLEOTIDE SEQUENCE</scope>
    <source>
        <strain evidence="2">WHO F</strain>
    </source>
</reference>
<evidence type="ECO:0000313" key="2">
    <source>
        <dbReference type="EMBL" id="SBN02772.1"/>
    </source>
</evidence>
<feature type="transmembrane region" description="Helical" evidence="1">
    <location>
        <begin position="75"/>
        <end position="94"/>
    </location>
</feature>
<proteinExistence type="predicted"/>
<dbReference type="EMBL" id="LT591897">
    <property type="protein sequence ID" value="SBQ19788.1"/>
    <property type="molecule type" value="Genomic_DNA"/>
</dbReference>
<accession>A0A6L2RR23</accession>
<reference evidence="4 5" key="2">
    <citation type="submission" date="2016-09" db="EMBL/GenBank/DDBJ databases">
        <authorList>
            <person name="Kumanski S."/>
            <person name="Beatrice B."/>
        </authorList>
    </citation>
    <scope>NUCLEOTIDE SEQUENCE [LARGE SCALE GENOMIC DNA]</scope>
    <source>
        <strain evidence="4">Mankind</strain>
    </source>
</reference>
<dbReference type="EMBL" id="FLKW01000008">
    <property type="protein sequence ID" value="SBN02772.1"/>
    <property type="molecule type" value="Genomic_DNA"/>
</dbReference>
<feature type="transmembrane region" description="Helical" evidence="1">
    <location>
        <begin position="106"/>
        <end position="124"/>
    </location>
</feature>
<dbReference type="Proteomes" id="UP000239837">
    <property type="component" value="Chromosome"/>
</dbReference>
<name>A0A6L2RR23_NEIGO</name>
<dbReference type="AlphaFoldDB" id="A0A6L2RR23"/>
<keyword evidence="1" id="KW-1133">Transmembrane helix</keyword>